<keyword evidence="1" id="KW-0472">Membrane</keyword>
<dbReference type="EMBL" id="MK500591">
    <property type="protein sequence ID" value="QBK93218.1"/>
    <property type="molecule type" value="Genomic_DNA"/>
</dbReference>
<accession>A0A481ZBA7</accession>
<keyword evidence="1" id="KW-0812">Transmembrane</keyword>
<proteinExistence type="predicted"/>
<keyword evidence="1" id="KW-1133">Transmembrane helix</keyword>
<evidence type="ECO:0000256" key="1">
    <source>
        <dbReference type="SAM" id="Phobius"/>
    </source>
</evidence>
<evidence type="ECO:0000313" key="2">
    <source>
        <dbReference type="EMBL" id="QBK93218.1"/>
    </source>
</evidence>
<protein>
    <submittedName>
        <fullName evidence="2">Lipid membrane protein</fullName>
    </submittedName>
</protein>
<organism evidence="2">
    <name type="scientific">Pithovirus LCPAC403</name>
    <dbReference type="NCBI Taxonomy" id="2506596"/>
    <lineage>
        <taxon>Viruses</taxon>
        <taxon>Pithoviruses</taxon>
    </lineage>
</organism>
<name>A0A481ZBA7_9VIRU</name>
<gene>
    <name evidence="2" type="ORF">LCPAC403_03520</name>
</gene>
<feature type="transmembrane region" description="Helical" evidence="1">
    <location>
        <begin position="118"/>
        <end position="142"/>
    </location>
</feature>
<reference evidence="2" key="1">
    <citation type="journal article" date="2019" name="MBio">
        <title>Virus Genomes from Deep Sea Sediments Expand the Ocean Megavirome and Support Independent Origins of Viral Gigantism.</title>
        <authorList>
            <person name="Backstrom D."/>
            <person name="Yutin N."/>
            <person name="Jorgensen S.L."/>
            <person name="Dharamshi J."/>
            <person name="Homa F."/>
            <person name="Zaremba-Niedwiedzka K."/>
            <person name="Spang A."/>
            <person name="Wolf Y.I."/>
            <person name="Koonin E.V."/>
            <person name="Ettema T.J."/>
        </authorList>
    </citation>
    <scope>NUCLEOTIDE SEQUENCE</scope>
</reference>
<sequence>MTSDLSSSLDNILDSISDQTQSFTDSMISFVPSSQVEKSTQKQILNNKISQISVATCNATSENINSNSIVYVTGSAGDINVSQSGDAIASCTMNTLSKIQTFNSEQAQSTQDATRENVFVALFSSIGGIILIIGIILVLVLFMPQLLKTFTGSKATPAATENGGNGNGKSSSGLLSKFSKYAPQLEEGAEFLASNPELLFL</sequence>